<dbReference type="InterPro" id="IPR013187">
    <property type="entry name" value="F-box-assoc_dom_typ3"/>
</dbReference>
<keyword evidence="3" id="KW-1185">Reference proteome</keyword>
<evidence type="ECO:0000259" key="1">
    <source>
        <dbReference type="PROSITE" id="PS50181"/>
    </source>
</evidence>
<dbReference type="Pfam" id="PF08268">
    <property type="entry name" value="FBA_3"/>
    <property type="match status" value="1"/>
</dbReference>
<sequence>MASAPNLPEELIMEILSWLSVKSLMRFRCVSKTWNSLIFHPYVVKSHLGRSSRNTRVVLKLKDLNDEACTLLSFCSIPRLIQNPASSFDDSRQHPVKFFIGSCNGLLCLHDSLSIDECEEHWVHFWNPATRILSEPSPCLRLHSHVYRTKSCCMKFGFGYDDRSDTYKVVAIISDTRIRQMKVMVYGMGDTCWKNILTCPSFFTFQQVGYYLSATVNWLGVSLEGDKCGTSANKEILEILSYDLRTDTCRYLPVPDCIFELPFSEPHLGVLNGCLCVSFDHKRTNFVAFLLKEVRDETSWIRLLNVRYESLQIDGSLHVVVVILCMYGDVLLLANYEDLEFILFNLKDNKVERTPSFSNPDYRILSFDYVPSLILPG</sequence>
<dbReference type="AlphaFoldDB" id="A0AAN9M3D7"/>
<accession>A0AAN9M3D7</accession>
<evidence type="ECO:0000313" key="2">
    <source>
        <dbReference type="EMBL" id="KAK7347490.1"/>
    </source>
</evidence>
<dbReference type="EMBL" id="JAYMYR010000008">
    <property type="protein sequence ID" value="KAK7347490.1"/>
    <property type="molecule type" value="Genomic_DNA"/>
</dbReference>
<dbReference type="Proteomes" id="UP001374584">
    <property type="component" value="Unassembled WGS sequence"/>
</dbReference>
<dbReference type="SMART" id="SM00256">
    <property type="entry name" value="FBOX"/>
    <property type="match status" value="1"/>
</dbReference>
<gene>
    <name evidence="2" type="ORF">VNO80_22021</name>
</gene>
<dbReference type="CDD" id="cd22157">
    <property type="entry name" value="F-box_AtFBW1-like"/>
    <property type="match status" value="1"/>
</dbReference>
<dbReference type="PANTHER" id="PTHR31672">
    <property type="entry name" value="BNACNNG10540D PROTEIN"/>
    <property type="match status" value="1"/>
</dbReference>
<dbReference type="PROSITE" id="PS50181">
    <property type="entry name" value="FBOX"/>
    <property type="match status" value="1"/>
</dbReference>
<feature type="domain" description="F-box" evidence="1">
    <location>
        <begin position="1"/>
        <end position="47"/>
    </location>
</feature>
<dbReference type="NCBIfam" id="TIGR01640">
    <property type="entry name" value="F_box_assoc_1"/>
    <property type="match status" value="1"/>
</dbReference>
<dbReference type="PANTHER" id="PTHR31672:SF13">
    <property type="entry name" value="F-BOX PROTEIN CPR30-LIKE"/>
    <property type="match status" value="1"/>
</dbReference>
<dbReference type="InterPro" id="IPR036047">
    <property type="entry name" value="F-box-like_dom_sf"/>
</dbReference>
<organism evidence="2 3">
    <name type="scientific">Phaseolus coccineus</name>
    <name type="common">Scarlet runner bean</name>
    <name type="synonym">Phaseolus multiflorus</name>
    <dbReference type="NCBI Taxonomy" id="3886"/>
    <lineage>
        <taxon>Eukaryota</taxon>
        <taxon>Viridiplantae</taxon>
        <taxon>Streptophyta</taxon>
        <taxon>Embryophyta</taxon>
        <taxon>Tracheophyta</taxon>
        <taxon>Spermatophyta</taxon>
        <taxon>Magnoliopsida</taxon>
        <taxon>eudicotyledons</taxon>
        <taxon>Gunneridae</taxon>
        <taxon>Pentapetalae</taxon>
        <taxon>rosids</taxon>
        <taxon>fabids</taxon>
        <taxon>Fabales</taxon>
        <taxon>Fabaceae</taxon>
        <taxon>Papilionoideae</taxon>
        <taxon>50 kb inversion clade</taxon>
        <taxon>NPAAA clade</taxon>
        <taxon>indigoferoid/millettioid clade</taxon>
        <taxon>Phaseoleae</taxon>
        <taxon>Phaseolus</taxon>
    </lineage>
</organism>
<dbReference type="SUPFAM" id="SSF81383">
    <property type="entry name" value="F-box domain"/>
    <property type="match status" value="1"/>
</dbReference>
<dbReference type="Pfam" id="PF00646">
    <property type="entry name" value="F-box"/>
    <property type="match status" value="1"/>
</dbReference>
<name>A0AAN9M3D7_PHACN</name>
<evidence type="ECO:0000313" key="3">
    <source>
        <dbReference type="Proteomes" id="UP001374584"/>
    </source>
</evidence>
<dbReference type="InterPro" id="IPR050796">
    <property type="entry name" value="SCF_F-box_component"/>
</dbReference>
<reference evidence="2 3" key="1">
    <citation type="submission" date="2024-01" db="EMBL/GenBank/DDBJ databases">
        <title>The genomes of 5 underutilized Papilionoideae crops provide insights into root nodulation and disease resistanc.</title>
        <authorList>
            <person name="Jiang F."/>
        </authorList>
    </citation>
    <scope>NUCLEOTIDE SEQUENCE [LARGE SCALE GENOMIC DNA]</scope>
    <source>
        <strain evidence="2">JINMINGXINNONG_FW02</strain>
        <tissue evidence="2">Leaves</tissue>
    </source>
</reference>
<comment type="caution">
    <text evidence="2">The sequence shown here is derived from an EMBL/GenBank/DDBJ whole genome shotgun (WGS) entry which is preliminary data.</text>
</comment>
<proteinExistence type="predicted"/>
<protein>
    <recommendedName>
        <fullName evidence="1">F-box domain-containing protein</fullName>
    </recommendedName>
</protein>
<dbReference type="InterPro" id="IPR017451">
    <property type="entry name" value="F-box-assoc_interact_dom"/>
</dbReference>
<dbReference type="Gene3D" id="1.20.1280.50">
    <property type="match status" value="1"/>
</dbReference>
<dbReference type="InterPro" id="IPR001810">
    <property type="entry name" value="F-box_dom"/>
</dbReference>